<accession>A0AAV6YPI5</accession>
<dbReference type="GO" id="GO:0005743">
    <property type="term" value="C:mitochondrial inner membrane"/>
    <property type="evidence" value="ECO:0007669"/>
    <property type="project" value="TreeGrafter"/>
</dbReference>
<organism evidence="8 9">
    <name type="scientific">Engystomops pustulosus</name>
    <name type="common">Tungara frog</name>
    <name type="synonym">Physalaemus pustulosus</name>
    <dbReference type="NCBI Taxonomy" id="76066"/>
    <lineage>
        <taxon>Eukaryota</taxon>
        <taxon>Metazoa</taxon>
        <taxon>Chordata</taxon>
        <taxon>Craniata</taxon>
        <taxon>Vertebrata</taxon>
        <taxon>Euteleostomi</taxon>
        <taxon>Amphibia</taxon>
        <taxon>Batrachia</taxon>
        <taxon>Anura</taxon>
        <taxon>Neobatrachia</taxon>
        <taxon>Hyloidea</taxon>
        <taxon>Leptodactylidae</taxon>
        <taxon>Leiuperinae</taxon>
        <taxon>Engystomops</taxon>
    </lineage>
</organism>
<name>A0AAV6YPI5_ENGPU</name>
<comment type="cofactor">
    <cofactor evidence="1">
        <name>heme</name>
        <dbReference type="ChEBI" id="CHEBI:30413"/>
    </cofactor>
</comment>
<dbReference type="PANTHER" id="PTHR24279">
    <property type="entry name" value="CYTOCHROME P450"/>
    <property type="match status" value="1"/>
</dbReference>
<dbReference type="PANTHER" id="PTHR24279:SF123">
    <property type="entry name" value="CYTOCHROME P450 FAMILY 27 SUBFAMILY A MEMBER 1"/>
    <property type="match status" value="1"/>
</dbReference>
<keyword evidence="4" id="KW-0479">Metal-binding</keyword>
<gene>
    <name evidence="8" type="ORF">GDO81_023503</name>
</gene>
<dbReference type="Gene3D" id="1.10.630.10">
    <property type="entry name" value="Cytochrome P450"/>
    <property type="match status" value="1"/>
</dbReference>
<dbReference type="Pfam" id="PF00067">
    <property type="entry name" value="p450"/>
    <property type="match status" value="1"/>
</dbReference>
<keyword evidence="3" id="KW-0349">Heme</keyword>
<evidence type="ECO:0000256" key="5">
    <source>
        <dbReference type="ARBA" id="ARBA00023002"/>
    </source>
</evidence>
<evidence type="ECO:0000256" key="1">
    <source>
        <dbReference type="ARBA" id="ARBA00001971"/>
    </source>
</evidence>
<evidence type="ECO:0000256" key="4">
    <source>
        <dbReference type="ARBA" id="ARBA00022723"/>
    </source>
</evidence>
<evidence type="ECO:0000256" key="6">
    <source>
        <dbReference type="ARBA" id="ARBA00023004"/>
    </source>
</evidence>
<evidence type="ECO:0000256" key="7">
    <source>
        <dbReference type="ARBA" id="ARBA00023033"/>
    </source>
</evidence>
<evidence type="ECO:0000256" key="2">
    <source>
        <dbReference type="ARBA" id="ARBA00010617"/>
    </source>
</evidence>
<keyword evidence="5" id="KW-0560">Oxidoreductase</keyword>
<keyword evidence="9" id="KW-1185">Reference proteome</keyword>
<proteinExistence type="inferred from homology"/>
<dbReference type="GO" id="GO:0006700">
    <property type="term" value="P:C21-steroid hormone biosynthetic process"/>
    <property type="evidence" value="ECO:0007669"/>
    <property type="project" value="TreeGrafter"/>
</dbReference>
<dbReference type="InterPro" id="IPR001128">
    <property type="entry name" value="Cyt_P450"/>
</dbReference>
<dbReference type="SUPFAM" id="SSF48264">
    <property type="entry name" value="Cytochrome P450"/>
    <property type="match status" value="1"/>
</dbReference>
<dbReference type="GO" id="GO:0008203">
    <property type="term" value="P:cholesterol metabolic process"/>
    <property type="evidence" value="ECO:0007669"/>
    <property type="project" value="TreeGrafter"/>
</dbReference>
<dbReference type="GO" id="GO:0005506">
    <property type="term" value="F:iron ion binding"/>
    <property type="evidence" value="ECO:0007669"/>
    <property type="project" value="InterPro"/>
</dbReference>
<evidence type="ECO:0000313" key="9">
    <source>
        <dbReference type="Proteomes" id="UP000824782"/>
    </source>
</evidence>
<evidence type="ECO:0000313" key="8">
    <source>
        <dbReference type="EMBL" id="KAG8537963.1"/>
    </source>
</evidence>
<evidence type="ECO:0000256" key="3">
    <source>
        <dbReference type="ARBA" id="ARBA00022617"/>
    </source>
</evidence>
<dbReference type="InterPro" id="IPR036396">
    <property type="entry name" value="Cyt_P450_sf"/>
</dbReference>
<dbReference type="GO" id="GO:0034650">
    <property type="term" value="P:cortisol metabolic process"/>
    <property type="evidence" value="ECO:0007669"/>
    <property type="project" value="TreeGrafter"/>
</dbReference>
<dbReference type="Proteomes" id="UP000824782">
    <property type="component" value="Unassembled WGS sequence"/>
</dbReference>
<dbReference type="GO" id="GO:0020037">
    <property type="term" value="F:heme binding"/>
    <property type="evidence" value="ECO:0007669"/>
    <property type="project" value="InterPro"/>
</dbReference>
<comment type="similarity">
    <text evidence="2">Belongs to the cytochrome P450 family.</text>
</comment>
<dbReference type="GO" id="GO:0006704">
    <property type="term" value="P:glucocorticoid biosynthetic process"/>
    <property type="evidence" value="ECO:0007669"/>
    <property type="project" value="TreeGrafter"/>
</dbReference>
<sequence length="189" mass="22236">MWKSSLGRYVSVNISDVDLVESVLRQEGKYPVRLDMEIWKMYRRLRDLGLGPFTEAGQRWHSLRSVLNKRMLKPKEAVLYTEVINEVVTDFLDMLDDMRKASPSGVMVNDLSNALYRFSFEGISYILFETRIGCLQKDIPPETKKFIQSVGDMLKYTMHVTILPSWTKNILPYWKKYVQSWDIMFEFGE</sequence>
<dbReference type="AlphaFoldDB" id="A0AAV6YPI5"/>
<dbReference type="GO" id="GO:0071375">
    <property type="term" value="P:cellular response to peptide hormone stimulus"/>
    <property type="evidence" value="ECO:0007669"/>
    <property type="project" value="TreeGrafter"/>
</dbReference>
<reference evidence="8" key="1">
    <citation type="thesis" date="2020" institute="ProQuest LLC" country="789 East Eisenhower Parkway, Ann Arbor, MI, USA">
        <title>Comparative Genomics and Chromosome Evolution.</title>
        <authorList>
            <person name="Mudd A.B."/>
        </authorList>
    </citation>
    <scope>NUCLEOTIDE SEQUENCE</scope>
    <source>
        <strain evidence="8">237g6f4</strain>
        <tissue evidence="8">Blood</tissue>
    </source>
</reference>
<protein>
    <submittedName>
        <fullName evidence="8">Uncharacterized protein</fullName>
    </submittedName>
</protein>
<dbReference type="GO" id="GO:0016705">
    <property type="term" value="F:oxidoreductase activity, acting on paired donors, with incorporation or reduction of molecular oxygen"/>
    <property type="evidence" value="ECO:0007669"/>
    <property type="project" value="InterPro"/>
</dbReference>
<feature type="non-terminal residue" evidence="8">
    <location>
        <position position="189"/>
    </location>
</feature>
<keyword evidence="7" id="KW-0503">Monooxygenase</keyword>
<keyword evidence="6" id="KW-0408">Iron</keyword>
<dbReference type="InterPro" id="IPR050479">
    <property type="entry name" value="CYP11_CYP27_families"/>
</dbReference>
<dbReference type="EMBL" id="WNYA01024956">
    <property type="protein sequence ID" value="KAG8537963.1"/>
    <property type="molecule type" value="Genomic_DNA"/>
</dbReference>
<comment type="caution">
    <text evidence="8">The sequence shown here is derived from an EMBL/GenBank/DDBJ whole genome shotgun (WGS) entry which is preliminary data.</text>
</comment>
<dbReference type="GO" id="GO:0004497">
    <property type="term" value="F:monooxygenase activity"/>
    <property type="evidence" value="ECO:0007669"/>
    <property type="project" value="UniProtKB-KW"/>
</dbReference>